<dbReference type="SUPFAM" id="SSF53850">
    <property type="entry name" value="Periplasmic binding protein-like II"/>
    <property type="match status" value="1"/>
</dbReference>
<dbReference type="Pfam" id="PF13531">
    <property type="entry name" value="SBP_bac_11"/>
    <property type="match status" value="1"/>
</dbReference>
<evidence type="ECO:0000313" key="3">
    <source>
        <dbReference type="EMBL" id="SDZ49963.1"/>
    </source>
</evidence>
<evidence type="ECO:0000313" key="4">
    <source>
        <dbReference type="Proteomes" id="UP000183417"/>
    </source>
</evidence>
<feature type="domain" description="VWFA" evidence="2">
    <location>
        <begin position="340"/>
        <end position="532"/>
    </location>
</feature>
<dbReference type="SMART" id="SM00327">
    <property type="entry name" value="VWA"/>
    <property type="match status" value="1"/>
</dbReference>
<dbReference type="AlphaFoldDB" id="A0A1H3TI55"/>
<evidence type="ECO:0000259" key="2">
    <source>
        <dbReference type="PROSITE" id="PS50234"/>
    </source>
</evidence>
<keyword evidence="1" id="KW-0732">Signal</keyword>
<feature type="signal peptide" evidence="1">
    <location>
        <begin position="1"/>
        <end position="18"/>
    </location>
</feature>
<dbReference type="PROSITE" id="PS50234">
    <property type="entry name" value="VWFA"/>
    <property type="match status" value="1"/>
</dbReference>
<protein>
    <submittedName>
        <fullName evidence="3">Ca-activated chloride channel family protein</fullName>
    </submittedName>
</protein>
<dbReference type="Proteomes" id="UP000183417">
    <property type="component" value="Unassembled WGS sequence"/>
</dbReference>
<dbReference type="InterPro" id="IPR036465">
    <property type="entry name" value="vWFA_dom_sf"/>
</dbReference>
<gene>
    <name evidence="3" type="ORF">SAMN05421547_12919</name>
</gene>
<sequence length="536" mass="56846">MFRRLAAWWLLGLALVLAGCGKSPEPAPQAAAKADAPAGPQGAFTVLAGSELKDVAPALEQAATAAGVPLKLSYAGTLEMVERINAGEQYDAILPPNGAYPALALANKPLAREKLFYSRVALGVKVPVLHKLGWEKAPPTWADIARAAVQGRLRYGMTNPASSNTGMSALFAVASAVAGKTEDLDAREVNAKVLKDFLSGQKLTAGSSGWLAEAFEREPGAVDALVNYEAVILRLNEKLPAADRLTLVYPRDGVISADYPLMLLNAGRRADYDKLVAQFKAPAFQGQPLRQAQLRPASPEAQASPALPTAPVVELSFPNRLEVIDAVLSAYQSDLRRPATSIFVLDVSGSMKGARLAQMKEALKLLSGAEASAASQRYAAFQARERVLLIPFSGLVGQPARVQFAAGDLQAASAQVLAYADSLVADGGTAIYDALTLAQQQARQELRADPERFVSIVLLTDGANTAGRDWAAFEREQRMARDGGAPLVRVFPIIFGEAQSGEMQALAALTGGRAFDARNTGKSGLPLVFKEIRGYQ</sequence>
<evidence type="ECO:0000256" key="1">
    <source>
        <dbReference type="SAM" id="SignalP"/>
    </source>
</evidence>
<dbReference type="GeneID" id="94695485"/>
<dbReference type="SUPFAM" id="SSF53300">
    <property type="entry name" value="vWA-like"/>
    <property type="match status" value="1"/>
</dbReference>
<feature type="chain" id="PRO_5010314688" evidence="1">
    <location>
        <begin position="19"/>
        <end position="536"/>
    </location>
</feature>
<dbReference type="PROSITE" id="PS51257">
    <property type="entry name" value="PROKAR_LIPOPROTEIN"/>
    <property type="match status" value="1"/>
</dbReference>
<dbReference type="CDD" id="cd00198">
    <property type="entry name" value="vWFA"/>
    <property type="match status" value="1"/>
</dbReference>
<accession>A0A1H3TI55</accession>
<reference evidence="3 4" key="1">
    <citation type="submission" date="2016-10" db="EMBL/GenBank/DDBJ databases">
        <authorList>
            <person name="de Groot N.N."/>
        </authorList>
    </citation>
    <scope>NUCLEOTIDE SEQUENCE [LARGE SCALE GENOMIC DNA]</scope>
    <source>
        <strain evidence="3 4">LMG 24775</strain>
    </source>
</reference>
<dbReference type="InterPro" id="IPR002035">
    <property type="entry name" value="VWF_A"/>
</dbReference>
<organism evidence="3 4">
    <name type="scientific">Delftia lacustris</name>
    <dbReference type="NCBI Taxonomy" id="558537"/>
    <lineage>
        <taxon>Bacteria</taxon>
        <taxon>Pseudomonadati</taxon>
        <taxon>Pseudomonadota</taxon>
        <taxon>Betaproteobacteria</taxon>
        <taxon>Burkholderiales</taxon>
        <taxon>Comamonadaceae</taxon>
        <taxon>Delftia</taxon>
    </lineage>
</organism>
<dbReference type="RefSeq" id="WP_074923578.1">
    <property type="nucleotide sequence ID" value="NZ_CP141274.1"/>
</dbReference>
<dbReference type="Pfam" id="PF00092">
    <property type="entry name" value="VWA"/>
    <property type="match status" value="1"/>
</dbReference>
<proteinExistence type="predicted"/>
<dbReference type="EMBL" id="FNPE01000029">
    <property type="protein sequence ID" value="SDZ49963.1"/>
    <property type="molecule type" value="Genomic_DNA"/>
</dbReference>
<name>A0A1H3TI55_9BURK</name>
<dbReference type="Gene3D" id="3.40.190.10">
    <property type="entry name" value="Periplasmic binding protein-like II"/>
    <property type="match status" value="1"/>
</dbReference>
<dbReference type="Gene3D" id="3.40.50.410">
    <property type="entry name" value="von Willebrand factor, type A domain"/>
    <property type="match status" value="1"/>
</dbReference>